<dbReference type="PROSITE" id="PS51257">
    <property type="entry name" value="PROKAR_LIPOPROTEIN"/>
    <property type="match status" value="1"/>
</dbReference>
<name>A0A9P5Z4P2_9AGAR</name>
<dbReference type="AlphaFoldDB" id="A0A9P5Z4P2"/>
<sequence>MARLAALAVIAASLLSCAVALPTEIDGRATNLGVADIINALGIGLVTKIDAFITLESLETNLISIDFDVKNPLPIELTLDSVTSQAGLNGTVFATFTHTFPKPGLVVPPLATRNSGTIDNVLLTQGADASLSIIPFGVLDLANNAAVRAFTIGGALGIPIPLNGLKQSSVPTNYTLVLD</sequence>
<dbReference type="EMBL" id="MU155213">
    <property type="protein sequence ID" value="KAF9479401.1"/>
    <property type="molecule type" value="Genomic_DNA"/>
</dbReference>
<keyword evidence="1" id="KW-0732">Signal</keyword>
<keyword evidence="3" id="KW-1185">Reference proteome</keyword>
<evidence type="ECO:0000313" key="2">
    <source>
        <dbReference type="EMBL" id="KAF9479401.1"/>
    </source>
</evidence>
<organism evidence="2 3">
    <name type="scientific">Pholiota conissans</name>
    <dbReference type="NCBI Taxonomy" id="109636"/>
    <lineage>
        <taxon>Eukaryota</taxon>
        <taxon>Fungi</taxon>
        <taxon>Dikarya</taxon>
        <taxon>Basidiomycota</taxon>
        <taxon>Agaricomycotina</taxon>
        <taxon>Agaricomycetes</taxon>
        <taxon>Agaricomycetidae</taxon>
        <taxon>Agaricales</taxon>
        <taxon>Agaricineae</taxon>
        <taxon>Strophariaceae</taxon>
        <taxon>Pholiota</taxon>
    </lineage>
</organism>
<gene>
    <name evidence="2" type="ORF">BDN70DRAFT_878778</name>
</gene>
<evidence type="ECO:0008006" key="4">
    <source>
        <dbReference type="Google" id="ProtNLM"/>
    </source>
</evidence>
<protein>
    <recommendedName>
        <fullName evidence="4">Water stress and hypersensitive response domain-containing protein</fullName>
    </recommendedName>
</protein>
<evidence type="ECO:0000256" key="1">
    <source>
        <dbReference type="SAM" id="SignalP"/>
    </source>
</evidence>
<reference evidence="2" key="1">
    <citation type="submission" date="2020-11" db="EMBL/GenBank/DDBJ databases">
        <authorList>
            <consortium name="DOE Joint Genome Institute"/>
            <person name="Ahrendt S."/>
            <person name="Riley R."/>
            <person name="Andreopoulos W."/>
            <person name="Labutti K."/>
            <person name="Pangilinan J."/>
            <person name="Ruiz-Duenas F.J."/>
            <person name="Barrasa J.M."/>
            <person name="Sanchez-Garcia M."/>
            <person name="Camarero S."/>
            <person name="Miyauchi S."/>
            <person name="Serrano A."/>
            <person name="Linde D."/>
            <person name="Babiker R."/>
            <person name="Drula E."/>
            <person name="Ayuso-Fernandez I."/>
            <person name="Pacheco R."/>
            <person name="Padilla G."/>
            <person name="Ferreira P."/>
            <person name="Barriuso J."/>
            <person name="Kellner H."/>
            <person name="Castanera R."/>
            <person name="Alfaro M."/>
            <person name="Ramirez L."/>
            <person name="Pisabarro A.G."/>
            <person name="Kuo A."/>
            <person name="Tritt A."/>
            <person name="Lipzen A."/>
            <person name="He G."/>
            <person name="Yan M."/>
            <person name="Ng V."/>
            <person name="Cullen D."/>
            <person name="Martin F."/>
            <person name="Rosso M.-N."/>
            <person name="Henrissat B."/>
            <person name="Hibbett D."/>
            <person name="Martinez A.T."/>
            <person name="Grigoriev I.V."/>
        </authorList>
    </citation>
    <scope>NUCLEOTIDE SEQUENCE</scope>
    <source>
        <strain evidence="2">CIRM-BRFM 674</strain>
    </source>
</reference>
<feature type="chain" id="PRO_5040420361" description="Water stress and hypersensitive response domain-containing protein" evidence="1">
    <location>
        <begin position="21"/>
        <end position="179"/>
    </location>
</feature>
<evidence type="ECO:0000313" key="3">
    <source>
        <dbReference type="Proteomes" id="UP000807469"/>
    </source>
</evidence>
<proteinExistence type="predicted"/>
<feature type="signal peptide" evidence="1">
    <location>
        <begin position="1"/>
        <end position="20"/>
    </location>
</feature>
<comment type="caution">
    <text evidence="2">The sequence shown here is derived from an EMBL/GenBank/DDBJ whole genome shotgun (WGS) entry which is preliminary data.</text>
</comment>
<accession>A0A9P5Z4P2</accession>
<dbReference type="OrthoDB" id="3251634at2759"/>
<dbReference type="Proteomes" id="UP000807469">
    <property type="component" value="Unassembled WGS sequence"/>
</dbReference>